<dbReference type="Proteomes" id="UP001479606">
    <property type="component" value="Unassembled WGS sequence"/>
</dbReference>
<sequence length="202" mass="22309">MAIKPRRKPTVLRKPTHFPEDNVAERWDARHLLGHTEFDEFRFVNCDFSGADFSRIRFTDCLFEHCNLSSAKLAGTALQNVAFADCKLLGLQFTACRDMLFGVHFDQCQLRYASFAGRVMPGTRFVGCTMEEADFADADLSAAVFQGCALAGAVFQNTRLAEADFRSATGFVIGPESNVITGAHFTLHGLLGVVAKYNLVVE</sequence>
<comment type="caution">
    <text evidence="1">The sequence shown here is derived from an EMBL/GenBank/DDBJ whole genome shotgun (WGS) entry which is preliminary data.</text>
</comment>
<organism evidence="1 2">
    <name type="scientific">Hymenobacter segetis</name>
    <dbReference type="NCBI Taxonomy" id="2025509"/>
    <lineage>
        <taxon>Bacteria</taxon>
        <taxon>Pseudomonadati</taxon>
        <taxon>Bacteroidota</taxon>
        <taxon>Cytophagia</taxon>
        <taxon>Cytophagales</taxon>
        <taxon>Hymenobacteraceae</taxon>
        <taxon>Hymenobacter</taxon>
    </lineage>
</organism>
<dbReference type="InterPro" id="IPR001646">
    <property type="entry name" value="5peptide_repeat"/>
</dbReference>
<dbReference type="Pfam" id="PF00805">
    <property type="entry name" value="Pentapeptide"/>
    <property type="match status" value="1"/>
</dbReference>
<dbReference type="Pfam" id="PF13599">
    <property type="entry name" value="Pentapeptide_4"/>
    <property type="match status" value="1"/>
</dbReference>
<dbReference type="EMBL" id="JBCEVZ010000021">
    <property type="protein sequence ID" value="MEL5994674.1"/>
    <property type="molecule type" value="Genomic_DNA"/>
</dbReference>
<keyword evidence="2" id="KW-1185">Reference proteome</keyword>
<dbReference type="InterPro" id="IPR052949">
    <property type="entry name" value="PA_immunity-related"/>
</dbReference>
<dbReference type="SUPFAM" id="SSF141571">
    <property type="entry name" value="Pentapeptide repeat-like"/>
    <property type="match status" value="1"/>
</dbReference>
<gene>
    <name evidence="1" type="ORF">AAFH49_10685</name>
</gene>
<dbReference type="PANTHER" id="PTHR42999">
    <property type="entry name" value="ANTIBIOTIC RESISTANCE PROTEIN MCBG"/>
    <property type="match status" value="1"/>
</dbReference>
<dbReference type="Gene3D" id="2.160.20.80">
    <property type="entry name" value="E3 ubiquitin-protein ligase SopA"/>
    <property type="match status" value="1"/>
</dbReference>
<dbReference type="PANTHER" id="PTHR42999:SF1">
    <property type="entry name" value="PENTAPEPTIDE REPEAT-CONTAINING PROTEIN"/>
    <property type="match status" value="1"/>
</dbReference>
<accession>A0ABU9LVD9</accession>
<reference evidence="1 2" key="1">
    <citation type="journal article" date="2018" name="Arch. Microbiol.">
        <title>Hymenobacter segetis sp. nov., isolated from soil.</title>
        <authorList>
            <person name="Ten L.N."/>
            <person name="Lim S.J."/>
            <person name="Kim B.O."/>
            <person name="Kang I.K."/>
            <person name="Jung H.Y."/>
        </authorList>
    </citation>
    <scope>NUCLEOTIDE SEQUENCE [LARGE SCALE GENOMIC DNA]</scope>
    <source>
        <strain evidence="1 2">S7-3-11</strain>
    </source>
</reference>
<protein>
    <submittedName>
        <fullName evidence="1">Pentapeptide repeat-containing protein</fullName>
    </submittedName>
</protein>
<name>A0ABU9LVD9_9BACT</name>
<evidence type="ECO:0000313" key="2">
    <source>
        <dbReference type="Proteomes" id="UP001479606"/>
    </source>
</evidence>
<dbReference type="RefSeq" id="WP_342297979.1">
    <property type="nucleotide sequence ID" value="NZ_JBCEVZ010000021.1"/>
</dbReference>
<evidence type="ECO:0000313" key="1">
    <source>
        <dbReference type="EMBL" id="MEL5994674.1"/>
    </source>
</evidence>
<proteinExistence type="predicted"/>